<dbReference type="Gene3D" id="3.90.1150.10">
    <property type="entry name" value="Aspartate Aminotransferase, domain 1"/>
    <property type="match status" value="1"/>
</dbReference>
<reference evidence="6 7" key="1">
    <citation type="submission" date="2021-09" db="EMBL/GenBank/DDBJ databases">
        <title>Isoptericola luteus sp. nov., a novel bacterium isolated from Harbin, the capital city of Heilongjiang province.</title>
        <authorList>
            <person name="Li J."/>
        </authorList>
    </citation>
    <scope>NUCLEOTIDE SEQUENCE [LARGE SCALE GENOMIC DNA]</scope>
    <source>
        <strain evidence="6 7">NEAU-Y5</strain>
    </source>
</reference>
<keyword evidence="7" id="KW-1185">Reference proteome</keyword>
<evidence type="ECO:0000256" key="3">
    <source>
        <dbReference type="ARBA" id="ARBA00022679"/>
    </source>
</evidence>
<accession>A0ABS7ZBG7</accession>
<dbReference type="InterPro" id="IPR004839">
    <property type="entry name" value="Aminotransferase_I/II_large"/>
</dbReference>
<dbReference type="Proteomes" id="UP001319870">
    <property type="component" value="Unassembled WGS sequence"/>
</dbReference>
<feature type="domain" description="Aminotransferase class I/classII large" evidence="5">
    <location>
        <begin position="30"/>
        <end position="380"/>
    </location>
</feature>
<dbReference type="InterPro" id="IPR004838">
    <property type="entry name" value="NHTrfase_class1_PyrdxlP-BS"/>
</dbReference>
<dbReference type="InterPro" id="IPR019880">
    <property type="entry name" value="OxyQ"/>
</dbReference>
<dbReference type="EMBL" id="JAIXCQ010000002">
    <property type="protein sequence ID" value="MCA5892390.1"/>
    <property type="molecule type" value="Genomic_DNA"/>
</dbReference>
<evidence type="ECO:0000259" key="5">
    <source>
        <dbReference type="Pfam" id="PF00155"/>
    </source>
</evidence>
<gene>
    <name evidence="6" type="primary">dapC</name>
    <name evidence="6" type="ORF">LEP48_03360</name>
</gene>
<dbReference type="Pfam" id="PF00155">
    <property type="entry name" value="Aminotran_1_2"/>
    <property type="match status" value="1"/>
</dbReference>
<dbReference type="SUPFAM" id="SSF53383">
    <property type="entry name" value="PLP-dependent transferases"/>
    <property type="match status" value="1"/>
</dbReference>
<evidence type="ECO:0000313" key="7">
    <source>
        <dbReference type="Proteomes" id="UP001319870"/>
    </source>
</evidence>
<dbReference type="Gene3D" id="3.40.640.10">
    <property type="entry name" value="Type I PLP-dependent aspartate aminotransferase-like (Major domain)"/>
    <property type="match status" value="1"/>
</dbReference>
<keyword evidence="3 4" id="KW-0808">Transferase</keyword>
<comment type="caution">
    <text evidence="6">The sequence shown here is derived from an EMBL/GenBank/DDBJ whole genome shotgun (WGS) entry which is preliminary data.</text>
</comment>
<dbReference type="GO" id="GO:0009016">
    <property type="term" value="F:succinyldiaminopimelate transaminase activity"/>
    <property type="evidence" value="ECO:0007669"/>
    <property type="project" value="UniProtKB-EC"/>
</dbReference>
<evidence type="ECO:0000256" key="2">
    <source>
        <dbReference type="ARBA" id="ARBA00022576"/>
    </source>
</evidence>
<dbReference type="NCBIfam" id="TIGR03539">
    <property type="entry name" value="DapC_actino"/>
    <property type="match status" value="1"/>
</dbReference>
<proteinExistence type="inferred from homology"/>
<organism evidence="6 7">
    <name type="scientific">Isoptericola luteus</name>
    <dbReference type="NCBI Taxonomy" id="2879484"/>
    <lineage>
        <taxon>Bacteria</taxon>
        <taxon>Bacillati</taxon>
        <taxon>Actinomycetota</taxon>
        <taxon>Actinomycetes</taxon>
        <taxon>Micrococcales</taxon>
        <taxon>Promicromonosporaceae</taxon>
        <taxon>Isoptericola</taxon>
    </lineage>
</organism>
<dbReference type="InterPro" id="IPR015422">
    <property type="entry name" value="PyrdxlP-dep_Trfase_small"/>
</dbReference>
<dbReference type="InterPro" id="IPR015424">
    <property type="entry name" value="PyrdxlP-dep_Trfase"/>
</dbReference>
<keyword evidence="2 4" id="KW-0032">Aminotransferase</keyword>
<comment type="similarity">
    <text evidence="4">Belongs to the class-I pyridoxal-phosphate-dependent aminotransferase family.</text>
</comment>
<dbReference type="RefSeq" id="WP_225564166.1">
    <property type="nucleotide sequence ID" value="NZ_JAIXCQ010000002.1"/>
</dbReference>
<evidence type="ECO:0000256" key="4">
    <source>
        <dbReference type="RuleBase" id="RU000481"/>
    </source>
</evidence>
<protein>
    <recommendedName>
        <fullName evidence="4">Aminotransferase</fullName>
        <ecNumber evidence="4">2.6.1.-</ecNumber>
    </recommendedName>
</protein>
<dbReference type="EC" id="2.6.1.-" evidence="4"/>
<comment type="cofactor">
    <cofactor evidence="1 4">
        <name>pyridoxal 5'-phosphate</name>
        <dbReference type="ChEBI" id="CHEBI:597326"/>
    </cofactor>
</comment>
<sequence>MGFADLGHLPYPWDTLDDVRATARAHPDGVVDLSIGTPVDPTPDVVRDALVGASDAHGYPLTHGTPALRRAVADWFARRRGVPDVDPAAVLPTVGSKELVGLLPSLLHLGPGDVVVHPAAAYPTYDVGARLAGATPLATDDVDAWAGRTDVRLVWVNSPGNPTGAVSDVAHLRRVVAAAREIGAVVVGDECYAELPWDARWVGDGGVSRVPSLLDPRVTGGTHEGLLAAYSLSKQSNVAGYRAAFVAGDQGLVARLLATRKHLGMIVPAPVQAAMTAALGDDHHVAAQRAVYARRRTALRGALDAARLAVDGSEAGLYLWARPAGGSPLEGAGSRELAAWFAARGVLVGPGEFYGVAGERHVRVALTASDDDVARAVVRITSA</sequence>
<dbReference type="PANTHER" id="PTHR42832:SF3">
    <property type="entry name" value="L-GLUTAMINE--4-(METHYLSULFANYL)-2-OXOBUTANOATE AMINOTRANSFERASE"/>
    <property type="match status" value="1"/>
</dbReference>
<dbReference type="PROSITE" id="PS00105">
    <property type="entry name" value="AA_TRANSFER_CLASS_1"/>
    <property type="match status" value="1"/>
</dbReference>
<name>A0ABS7ZBG7_9MICO</name>
<dbReference type="PANTHER" id="PTHR42832">
    <property type="entry name" value="AMINO ACID AMINOTRANSFERASE"/>
    <property type="match status" value="1"/>
</dbReference>
<dbReference type="CDD" id="cd00609">
    <property type="entry name" value="AAT_like"/>
    <property type="match status" value="1"/>
</dbReference>
<dbReference type="InterPro" id="IPR050881">
    <property type="entry name" value="LL-DAP_aminotransferase"/>
</dbReference>
<evidence type="ECO:0000256" key="1">
    <source>
        <dbReference type="ARBA" id="ARBA00001933"/>
    </source>
</evidence>
<evidence type="ECO:0000313" key="6">
    <source>
        <dbReference type="EMBL" id="MCA5892390.1"/>
    </source>
</evidence>
<dbReference type="InterPro" id="IPR015421">
    <property type="entry name" value="PyrdxlP-dep_Trfase_major"/>
</dbReference>